<sequence length="820" mass="94570">MTTTIDAITIPNTLPEDSALSYNFLRKEGIKLIQQMAGHTWTDHNTHDPGITILEQVCYAITDLAYRMDYDIKDLLGTDHTSSYKDLHSAASILMVHPVTILDLRKIVMDVKGVKNAWIEKVKHSREASETEDARIIPKGLYHVFIEKDTLFESTGTKILAEVKNRLQACRSVCEDFEQIKILNIQDIRLQGIIEITDTVDDVHQLIANMLYRVSEYFSPRLSFYNISQLLAEGKRIDEIFDGPLLDHGFIKNEELLKHRRKKEIQASDIIREIMDESGVLAIDQFTIATGLGTIKSWVLALDPSKTPVLNIDKTLEDLSFTAKGLKINIDVNIIKNIYDQKRAEGLPKILPSKERDVTTRETVDRNIEKYYSIQNEFPVNYGIGTAGLPDSASETRKVQAKQLTSYLVFFEQLLANYFSQAANFKKLMSFDDQEICTYFNQSLLDTIPGIEEVLQSKESYEEYLKETIDAETNVTRKNKFLNHLLARFGEKFTGYAMLLQDISKDKQVLGKKLIKDKATFLKEYPELSSGRANAFNYTKVYWQNDNISGLEKRIARKLGIEEYTRRNLGDGETEGFHMVEHILLRPREQYPYPFSTSYIPQEITGFEAVEGKEHTRCFSKDHNLKIGEHIQIVENDQYTETYTIVAVEKDHFDIDTPFQESQTSGLWQRIPDIRYFIRSSTIQNFAAGSPDHTFCRIGTHDLQVGDTIEVTATQQYDGVHEITAITEEGFEIPVPFTDKETSGRWIRSAGTHDPYSLQVTFMLPNWIERYQNIEFKKFVEYTIQEETPAHIRVYLKWLNKKEMQGFDKAFHRFLEKINK</sequence>
<dbReference type="EMBL" id="VFWZ01000002">
    <property type="protein sequence ID" value="TPN86990.1"/>
    <property type="molecule type" value="Genomic_DNA"/>
</dbReference>
<proteinExistence type="predicted"/>
<evidence type="ECO:0000313" key="2">
    <source>
        <dbReference type="Proteomes" id="UP000315540"/>
    </source>
</evidence>
<name>A0A504JKI2_9FLAO</name>
<organism evidence="1 2">
    <name type="scientific">Aquimarina algicola</name>
    <dbReference type="NCBI Taxonomy" id="2589995"/>
    <lineage>
        <taxon>Bacteria</taxon>
        <taxon>Pseudomonadati</taxon>
        <taxon>Bacteroidota</taxon>
        <taxon>Flavobacteriia</taxon>
        <taxon>Flavobacteriales</taxon>
        <taxon>Flavobacteriaceae</taxon>
        <taxon>Aquimarina</taxon>
    </lineage>
</organism>
<keyword evidence="2" id="KW-1185">Reference proteome</keyword>
<dbReference type="RefSeq" id="WP_140590896.1">
    <property type="nucleotide sequence ID" value="NZ_VFWZ01000002.1"/>
</dbReference>
<dbReference type="OrthoDB" id="8263000at2"/>
<accession>A0A504JKI2</accession>
<comment type="caution">
    <text evidence="1">The sequence shown here is derived from an EMBL/GenBank/DDBJ whole genome shotgun (WGS) entry which is preliminary data.</text>
</comment>
<reference evidence="1 2" key="1">
    <citation type="submission" date="2019-06" db="EMBL/GenBank/DDBJ databases">
        <authorList>
            <person name="Meng X."/>
        </authorList>
    </citation>
    <scope>NUCLEOTIDE SEQUENCE [LARGE SCALE GENOMIC DNA]</scope>
    <source>
        <strain evidence="1 2">M625</strain>
    </source>
</reference>
<gene>
    <name evidence="1" type="ORF">FHK87_05205</name>
</gene>
<protein>
    <submittedName>
        <fullName evidence="1">Uncharacterized protein</fullName>
    </submittedName>
</protein>
<evidence type="ECO:0000313" key="1">
    <source>
        <dbReference type="EMBL" id="TPN86990.1"/>
    </source>
</evidence>
<dbReference type="Proteomes" id="UP000315540">
    <property type="component" value="Unassembled WGS sequence"/>
</dbReference>
<dbReference type="AlphaFoldDB" id="A0A504JKI2"/>